<dbReference type="Proteomes" id="UP000198304">
    <property type="component" value="Unassembled WGS sequence"/>
</dbReference>
<protein>
    <submittedName>
        <fullName evidence="7">Amino acid/polyamine/organocation transporter, APC superfamily</fullName>
    </submittedName>
</protein>
<feature type="transmembrane region" description="Helical" evidence="6">
    <location>
        <begin position="424"/>
        <end position="444"/>
    </location>
</feature>
<feature type="transmembrane region" description="Helical" evidence="6">
    <location>
        <begin position="287"/>
        <end position="312"/>
    </location>
</feature>
<feature type="transmembrane region" description="Helical" evidence="6">
    <location>
        <begin position="42"/>
        <end position="64"/>
    </location>
</feature>
<dbReference type="RefSeq" id="WP_089283627.1">
    <property type="nucleotide sequence ID" value="NZ_FZOJ01000014.1"/>
</dbReference>
<keyword evidence="3 6" id="KW-0812">Transmembrane</keyword>
<feature type="transmembrane region" description="Helical" evidence="6">
    <location>
        <begin position="191"/>
        <end position="216"/>
    </location>
</feature>
<keyword evidence="8" id="KW-1185">Reference proteome</keyword>
<feature type="transmembrane region" description="Helical" evidence="6">
    <location>
        <begin position="399"/>
        <end position="418"/>
    </location>
</feature>
<comment type="subcellular location">
    <subcellularLocation>
        <location evidence="1">Cell membrane</location>
        <topology evidence="1">Multi-pass membrane protein</topology>
    </subcellularLocation>
</comment>
<gene>
    <name evidence="7" type="ORF">SAMN05446037_101480</name>
</gene>
<dbReference type="GO" id="GO:0022857">
    <property type="term" value="F:transmembrane transporter activity"/>
    <property type="evidence" value="ECO:0007669"/>
    <property type="project" value="InterPro"/>
</dbReference>
<evidence type="ECO:0000256" key="4">
    <source>
        <dbReference type="ARBA" id="ARBA00022989"/>
    </source>
</evidence>
<dbReference type="PANTHER" id="PTHR42770:SF7">
    <property type="entry name" value="MEMBRANE PROTEIN"/>
    <property type="match status" value="1"/>
</dbReference>
<organism evidence="7 8">
    <name type="scientific">Anaerovirgula multivorans</name>
    <dbReference type="NCBI Taxonomy" id="312168"/>
    <lineage>
        <taxon>Bacteria</taxon>
        <taxon>Bacillati</taxon>
        <taxon>Bacillota</taxon>
        <taxon>Clostridia</taxon>
        <taxon>Peptostreptococcales</taxon>
        <taxon>Natronincolaceae</taxon>
        <taxon>Anaerovirgula</taxon>
    </lineage>
</organism>
<evidence type="ECO:0000256" key="5">
    <source>
        <dbReference type="ARBA" id="ARBA00023136"/>
    </source>
</evidence>
<reference evidence="7 8" key="1">
    <citation type="submission" date="2017-06" db="EMBL/GenBank/DDBJ databases">
        <authorList>
            <person name="Kim H.J."/>
            <person name="Triplett B.A."/>
        </authorList>
    </citation>
    <scope>NUCLEOTIDE SEQUENCE [LARGE SCALE GENOMIC DNA]</scope>
    <source>
        <strain evidence="7 8">SCA</strain>
    </source>
</reference>
<keyword evidence="2" id="KW-1003">Cell membrane</keyword>
<feature type="transmembrane region" description="Helical" evidence="6">
    <location>
        <begin position="16"/>
        <end position="36"/>
    </location>
</feature>
<feature type="transmembrane region" description="Helical" evidence="6">
    <location>
        <begin position="162"/>
        <end position="185"/>
    </location>
</feature>
<evidence type="ECO:0000256" key="3">
    <source>
        <dbReference type="ARBA" id="ARBA00022692"/>
    </source>
</evidence>
<keyword evidence="4 6" id="KW-1133">Transmembrane helix</keyword>
<dbReference type="InterPro" id="IPR050367">
    <property type="entry name" value="APC_superfamily"/>
</dbReference>
<dbReference type="AlphaFoldDB" id="A0A239G056"/>
<accession>A0A239G056</accession>
<dbReference type="PIRSF" id="PIRSF006060">
    <property type="entry name" value="AA_transporter"/>
    <property type="match status" value="1"/>
</dbReference>
<feature type="transmembrane region" description="Helical" evidence="6">
    <location>
        <begin position="333"/>
        <end position="352"/>
    </location>
</feature>
<dbReference type="EMBL" id="FZOJ01000014">
    <property type="protein sequence ID" value="SNS61414.1"/>
    <property type="molecule type" value="Genomic_DNA"/>
</dbReference>
<feature type="transmembrane region" description="Helical" evidence="6">
    <location>
        <begin position="358"/>
        <end position="379"/>
    </location>
</feature>
<proteinExistence type="predicted"/>
<feature type="transmembrane region" description="Helical" evidence="6">
    <location>
        <begin position="236"/>
        <end position="257"/>
    </location>
</feature>
<feature type="transmembrane region" description="Helical" evidence="6">
    <location>
        <begin position="126"/>
        <end position="150"/>
    </location>
</feature>
<evidence type="ECO:0000256" key="1">
    <source>
        <dbReference type="ARBA" id="ARBA00004651"/>
    </source>
</evidence>
<dbReference type="Gene3D" id="1.20.1740.10">
    <property type="entry name" value="Amino acid/polyamine transporter I"/>
    <property type="match status" value="1"/>
</dbReference>
<dbReference type="InterPro" id="IPR002293">
    <property type="entry name" value="AA/rel_permease1"/>
</dbReference>
<keyword evidence="5 6" id="KW-0472">Membrane</keyword>
<sequence length="476" mass="50889">MEQRDSLSKVLGRTDVLALAFGTMIGWGWVMLAGYWVAEAGVLGAIGAFLIGAVMCIFVGLTYAELTPALPLAGGEMVFAYRGLGYLSAWVTAWSIALAYIGVAAWEGIAISTAINYIFPLPQLGYLWTIAGYDVYLSWALVGVVFAIGLHWLNYVGTKPSAIFQIMATTGLILSGIAFLFGGIAFGNTEYLVPTFTSGAGMVAVLLMAPAMFVGFDVIPQSAEEMKIPLNQIAKILIISIIMAAAWYIIMIVGIGLSAPSAVRDNAAVPVADAMAYAYGSPVFGKILILGAMCGILSSWNGFIVGGTRVLFAMGRAKMLPQVFGELNPKYKTPAAAIVLSGIICILAPLLGRNALVWFVNSSAFGTVVAYLMVSLSFIAIRKKEPELERPFKVKNGKLCGYIAVLISAIFICLYLPIGPGSLVWPYEWGMILGWAVIGVILAIGAKNSYPNVGAPEREYLIFGEQYARKQSTTIK</sequence>
<feature type="transmembrane region" description="Helical" evidence="6">
    <location>
        <begin position="84"/>
        <end position="106"/>
    </location>
</feature>
<evidence type="ECO:0000313" key="7">
    <source>
        <dbReference type="EMBL" id="SNS61414.1"/>
    </source>
</evidence>
<dbReference type="Pfam" id="PF13520">
    <property type="entry name" value="AA_permease_2"/>
    <property type="match status" value="1"/>
</dbReference>
<evidence type="ECO:0000313" key="8">
    <source>
        <dbReference type="Proteomes" id="UP000198304"/>
    </source>
</evidence>
<evidence type="ECO:0000256" key="2">
    <source>
        <dbReference type="ARBA" id="ARBA00022475"/>
    </source>
</evidence>
<name>A0A239G056_9FIRM</name>
<dbReference type="GO" id="GO:0005886">
    <property type="term" value="C:plasma membrane"/>
    <property type="evidence" value="ECO:0007669"/>
    <property type="project" value="UniProtKB-SubCell"/>
</dbReference>
<dbReference type="PANTHER" id="PTHR42770">
    <property type="entry name" value="AMINO ACID TRANSPORTER-RELATED"/>
    <property type="match status" value="1"/>
</dbReference>
<dbReference type="OrthoDB" id="9762947at2"/>
<evidence type="ECO:0000256" key="6">
    <source>
        <dbReference type="SAM" id="Phobius"/>
    </source>
</evidence>